<dbReference type="InterPro" id="IPR035093">
    <property type="entry name" value="RelE/ParE_toxin_dom_sf"/>
</dbReference>
<protein>
    <submittedName>
        <fullName evidence="2">Plasmid stabilization protein</fullName>
    </submittedName>
</protein>
<dbReference type="EMBL" id="LDJL01000008">
    <property type="protein sequence ID" value="KRG69832.1"/>
    <property type="molecule type" value="Genomic_DNA"/>
</dbReference>
<evidence type="ECO:0000313" key="2">
    <source>
        <dbReference type="EMBL" id="KRG69832.1"/>
    </source>
</evidence>
<dbReference type="OrthoDB" id="121597at2"/>
<dbReference type="Gene3D" id="3.30.2310.20">
    <property type="entry name" value="RelE-like"/>
    <property type="match status" value="1"/>
</dbReference>
<organism evidence="2 3">
    <name type="scientific">Pseudoxanthomonas dokdonensis</name>
    <dbReference type="NCBI Taxonomy" id="344882"/>
    <lineage>
        <taxon>Bacteria</taxon>
        <taxon>Pseudomonadati</taxon>
        <taxon>Pseudomonadota</taxon>
        <taxon>Gammaproteobacteria</taxon>
        <taxon>Lysobacterales</taxon>
        <taxon>Lysobacteraceae</taxon>
        <taxon>Pseudoxanthomonas</taxon>
    </lineage>
</organism>
<dbReference type="Pfam" id="PF05016">
    <property type="entry name" value="ParE_toxin"/>
    <property type="match status" value="1"/>
</dbReference>
<comment type="caution">
    <text evidence="2">The sequence shown here is derived from an EMBL/GenBank/DDBJ whole genome shotgun (WGS) entry which is preliminary data.</text>
</comment>
<dbReference type="RefSeq" id="WP_057658209.1">
    <property type="nucleotide sequence ID" value="NZ_LDJL01000008.1"/>
</dbReference>
<keyword evidence="1" id="KW-1277">Toxin-antitoxin system</keyword>
<sequence>MTFQVRFTEEAAVDLERLYGFLLEHGDGDAVQGERALNAIRQALTLLEVTPFSCRKAGTHPLLRELVIGFGSSGYVALFEIEDAQTVTVLAIRHQREDDYH</sequence>
<reference evidence="2 3" key="1">
    <citation type="submission" date="2015-05" db="EMBL/GenBank/DDBJ databases">
        <title>Genome sequencing and analysis of members of genus Stenotrophomonas.</title>
        <authorList>
            <person name="Patil P.P."/>
            <person name="Midha S."/>
            <person name="Patil P.B."/>
        </authorList>
    </citation>
    <scope>NUCLEOTIDE SEQUENCE [LARGE SCALE GENOMIC DNA]</scope>
    <source>
        <strain evidence="2 3">DSM 21858</strain>
    </source>
</reference>
<evidence type="ECO:0000256" key="1">
    <source>
        <dbReference type="ARBA" id="ARBA00022649"/>
    </source>
</evidence>
<accession>A0A0R0CXK7</accession>
<dbReference type="STRING" id="344882.ABB29_08565"/>
<proteinExistence type="predicted"/>
<evidence type="ECO:0000313" key="3">
    <source>
        <dbReference type="Proteomes" id="UP000052052"/>
    </source>
</evidence>
<name>A0A0R0CXK7_9GAMM</name>
<gene>
    <name evidence="2" type="ORF">ABB29_08565</name>
</gene>
<dbReference type="Proteomes" id="UP000052052">
    <property type="component" value="Unassembled WGS sequence"/>
</dbReference>
<dbReference type="InterPro" id="IPR007712">
    <property type="entry name" value="RelE/ParE_toxin"/>
</dbReference>
<keyword evidence="3" id="KW-1185">Reference proteome</keyword>
<dbReference type="PATRIC" id="fig|344882.3.peg.3069"/>
<dbReference type="AlphaFoldDB" id="A0A0R0CXK7"/>